<evidence type="ECO:0000313" key="12">
    <source>
        <dbReference type="EMBL" id="OTA39339.1"/>
    </source>
</evidence>
<feature type="domain" description="Cell wall protein YJL171C/Tos1 N-terminal" evidence="11">
    <location>
        <begin position="41"/>
        <end position="105"/>
    </location>
</feature>
<dbReference type="STRING" id="1157616.A0A1Z5TTM3"/>
<feature type="domain" description="Cell wall protein YJL171C/Tos1 C-terminal" evidence="10">
    <location>
        <begin position="239"/>
        <end position="462"/>
    </location>
</feature>
<evidence type="ECO:0000256" key="6">
    <source>
        <dbReference type="ARBA" id="ARBA00023295"/>
    </source>
</evidence>
<dbReference type="Pfam" id="PF10287">
    <property type="entry name" value="YJL171C_Tos1_C"/>
    <property type="match status" value="1"/>
</dbReference>
<comment type="similarity">
    <text evidence="2">Belongs to the PGA52 family.</text>
</comment>
<dbReference type="GO" id="GO:0009277">
    <property type="term" value="C:fungal-type cell wall"/>
    <property type="evidence" value="ECO:0007669"/>
    <property type="project" value="TreeGrafter"/>
</dbReference>
<evidence type="ECO:0000256" key="5">
    <source>
        <dbReference type="ARBA" id="ARBA00022801"/>
    </source>
</evidence>
<dbReference type="InterPro" id="IPR018807">
    <property type="entry name" value="YJL171C/Tos1_N"/>
</dbReference>
<feature type="compositionally biased region" description="Gly residues" evidence="8">
    <location>
        <begin position="194"/>
        <end position="203"/>
    </location>
</feature>
<feature type="compositionally biased region" description="Basic residues" evidence="8">
    <location>
        <begin position="117"/>
        <end position="133"/>
    </location>
</feature>
<dbReference type="Proteomes" id="UP000194280">
    <property type="component" value="Unassembled WGS sequence"/>
</dbReference>
<dbReference type="Pfam" id="PF10290">
    <property type="entry name" value="YJL171C_Tos1_N"/>
    <property type="match status" value="1"/>
</dbReference>
<dbReference type="InParanoid" id="A0A1Z5TTM3"/>
<feature type="region of interest" description="Disordered" evidence="8">
    <location>
        <begin position="163"/>
        <end position="241"/>
    </location>
</feature>
<proteinExistence type="inferred from homology"/>
<name>A0A1Z5TTM3_HORWE</name>
<evidence type="ECO:0000256" key="3">
    <source>
        <dbReference type="ARBA" id="ARBA00012780"/>
    </source>
</evidence>
<feature type="compositionally biased region" description="Low complexity" evidence="8">
    <location>
        <begin position="164"/>
        <end position="182"/>
    </location>
</feature>
<dbReference type="EC" id="3.2.1.39" evidence="3"/>
<organism evidence="12 13">
    <name type="scientific">Hortaea werneckii EXF-2000</name>
    <dbReference type="NCBI Taxonomy" id="1157616"/>
    <lineage>
        <taxon>Eukaryota</taxon>
        <taxon>Fungi</taxon>
        <taxon>Dikarya</taxon>
        <taxon>Ascomycota</taxon>
        <taxon>Pezizomycotina</taxon>
        <taxon>Dothideomycetes</taxon>
        <taxon>Dothideomycetidae</taxon>
        <taxon>Mycosphaerellales</taxon>
        <taxon>Teratosphaeriaceae</taxon>
        <taxon>Hortaea</taxon>
    </lineage>
</organism>
<dbReference type="VEuPathDB" id="FungiDB:BTJ68_00756"/>
<gene>
    <name evidence="12" type="ORF">BTJ68_00756</name>
</gene>
<keyword evidence="7" id="KW-0961">Cell wall biogenesis/degradation</keyword>
<keyword evidence="6" id="KW-0326">Glycosidase</keyword>
<dbReference type="InterPro" id="IPR018805">
    <property type="entry name" value="YJL171C/Tos1_C"/>
</dbReference>
<protein>
    <recommendedName>
        <fullName evidence="3">glucan endo-1,3-beta-D-glucosidase</fullName>
        <ecNumber evidence="3">3.2.1.39</ecNumber>
    </recommendedName>
</protein>
<dbReference type="PANTHER" id="PTHR31737:SF2">
    <property type="entry name" value="PROTEIN TOS1"/>
    <property type="match status" value="1"/>
</dbReference>
<keyword evidence="4 9" id="KW-0732">Signal</keyword>
<dbReference type="OrthoDB" id="118256at2759"/>
<keyword evidence="13" id="KW-1185">Reference proteome</keyword>
<evidence type="ECO:0000256" key="4">
    <source>
        <dbReference type="ARBA" id="ARBA00022729"/>
    </source>
</evidence>
<evidence type="ECO:0000256" key="9">
    <source>
        <dbReference type="SAM" id="SignalP"/>
    </source>
</evidence>
<dbReference type="AlphaFoldDB" id="A0A1Z5TTM3"/>
<feature type="region of interest" description="Disordered" evidence="8">
    <location>
        <begin position="55"/>
        <end position="81"/>
    </location>
</feature>
<evidence type="ECO:0000256" key="7">
    <source>
        <dbReference type="ARBA" id="ARBA00023316"/>
    </source>
</evidence>
<evidence type="ECO:0000259" key="10">
    <source>
        <dbReference type="Pfam" id="PF10287"/>
    </source>
</evidence>
<evidence type="ECO:0000313" key="13">
    <source>
        <dbReference type="Proteomes" id="UP000194280"/>
    </source>
</evidence>
<comment type="catalytic activity">
    <reaction evidence="1">
        <text>Hydrolysis of (1-&gt;3)-beta-D-glucosidic linkages in (1-&gt;3)-beta-D-glucans.</text>
        <dbReference type="EC" id="3.2.1.39"/>
    </reaction>
</comment>
<feature type="region of interest" description="Disordered" evidence="8">
    <location>
        <begin position="102"/>
        <end position="138"/>
    </location>
</feature>
<accession>A0A1Z5TTM3</accession>
<dbReference type="FunCoup" id="A0A1Z5TTM3">
    <property type="interactions" value="67"/>
</dbReference>
<reference evidence="12 13" key="1">
    <citation type="submission" date="2017-01" db="EMBL/GenBank/DDBJ databases">
        <title>The recent genome duplication of the halophilic yeast Hortaea werneckii: insights from long-read sequencing.</title>
        <authorList>
            <person name="Sinha S."/>
            <person name="Flibotte S."/>
            <person name="Neira M."/>
            <person name="Lenassi M."/>
            <person name="Gostincar C."/>
            <person name="Stajich J.E."/>
            <person name="Nislow C.E."/>
        </authorList>
    </citation>
    <scope>NUCLEOTIDE SEQUENCE [LARGE SCALE GENOMIC DNA]</scope>
    <source>
        <strain evidence="12 13">EXF-2000</strain>
    </source>
</reference>
<dbReference type="GO" id="GO:0071555">
    <property type="term" value="P:cell wall organization"/>
    <property type="evidence" value="ECO:0007669"/>
    <property type="project" value="UniProtKB-KW"/>
</dbReference>
<feature type="compositionally biased region" description="Polar residues" evidence="8">
    <location>
        <begin position="67"/>
        <end position="80"/>
    </location>
</feature>
<evidence type="ECO:0000256" key="1">
    <source>
        <dbReference type="ARBA" id="ARBA00000382"/>
    </source>
</evidence>
<dbReference type="PANTHER" id="PTHR31737">
    <property type="entry name" value="PROTEIN TOS1"/>
    <property type="match status" value="1"/>
</dbReference>
<feature type="chain" id="PRO_5013346396" description="glucan endo-1,3-beta-D-glucosidase" evidence="9">
    <location>
        <begin position="18"/>
        <end position="481"/>
    </location>
</feature>
<feature type="compositionally biased region" description="Basic and acidic residues" evidence="8">
    <location>
        <begin position="204"/>
        <end position="213"/>
    </location>
</feature>
<evidence type="ECO:0000256" key="2">
    <source>
        <dbReference type="ARBA" id="ARBA00006055"/>
    </source>
</evidence>
<keyword evidence="5" id="KW-0378">Hydrolase</keyword>
<dbReference type="EMBL" id="MUNK01000004">
    <property type="protein sequence ID" value="OTA39339.1"/>
    <property type="molecule type" value="Genomic_DNA"/>
</dbReference>
<feature type="compositionally biased region" description="Low complexity" evidence="8">
    <location>
        <begin position="215"/>
        <end position="237"/>
    </location>
</feature>
<dbReference type="GO" id="GO:0042973">
    <property type="term" value="F:glucan endo-1,3-beta-D-glucosidase activity"/>
    <property type="evidence" value="ECO:0007669"/>
    <property type="project" value="UniProtKB-EC"/>
</dbReference>
<evidence type="ECO:0000259" key="11">
    <source>
        <dbReference type="Pfam" id="PF10290"/>
    </source>
</evidence>
<evidence type="ECO:0000256" key="8">
    <source>
        <dbReference type="SAM" id="MobiDB-lite"/>
    </source>
</evidence>
<comment type="caution">
    <text evidence="12">The sequence shown here is derived from an EMBL/GenBank/DDBJ whole genome shotgun (WGS) entry which is preliminary data.</text>
</comment>
<feature type="signal peptide" evidence="9">
    <location>
        <begin position="1"/>
        <end position="17"/>
    </location>
</feature>
<sequence>MKYLFTAATLFAASVVADKRDLCSEGAVDDGGNWYCQAVEAITYTGVGGQGSYNRVTNMNPDADPGSQCSSESRGYSGNLSPLDEEVSLHFRGPLQLKQFAVYTPTSSSKRSEKRSTHVRRHAHAHGHGHQHHGREADPALGDMVTATIDGVVQTWLNNWSGQETSAPVASSSSAESSPTSTLDTHERWLPHLFGGGHGGHGGNDGHDGHDSSEETSASSTAASSSPSQTGSSSSSSGGWGRQAYYQASSNTSEGLVFLNHFGGSGSGTFDYTFGNSLSFSSPDGQSGASDSQALDDCTLPSTAEVIIMSDKKCSGDDCGYSRPDTVAFHGFDGPSKAFFFEFQMPDSGETASNKWDPANMPAIWMLNAQIPRTLQYGQAECSCWESGCGEFDLFEVLAPGDRRMKSTLHGNIAGGNSDYFERPFDKTMKAAMILNNNNIHLKKLEDDFDFASDINDNTISEICGSTLTQSKLVSLFSLSG</sequence>